<name>A0AAV7TRK6_PLEWA</name>
<dbReference type="EMBL" id="JANPWB010000006">
    <property type="protein sequence ID" value="KAJ1179238.1"/>
    <property type="molecule type" value="Genomic_DNA"/>
</dbReference>
<evidence type="ECO:0000256" key="1">
    <source>
        <dbReference type="SAM" id="MobiDB-lite"/>
    </source>
</evidence>
<evidence type="ECO:0000313" key="2">
    <source>
        <dbReference type="EMBL" id="KAJ1179238.1"/>
    </source>
</evidence>
<comment type="caution">
    <text evidence="2">The sequence shown here is derived from an EMBL/GenBank/DDBJ whole genome shotgun (WGS) entry which is preliminary data.</text>
</comment>
<reference evidence="2" key="1">
    <citation type="journal article" date="2022" name="bioRxiv">
        <title>Sequencing and chromosome-scale assembly of the giantPleurodeles waltlgenome.</title>
        <authorList>
            <person name="Brown T."/>
            <person name="Elewa A."/>
            <person name="Iarovenko S."/>
            <person name="Subramanian E."/>
            <person name="Araus A.J."/>
            <person name="Petzold A."/>
            <person name="Susuki M."/>
            <person name="Suzuki K.-i.T."/>
            <person name="Hayashi T."/>
            <person name="Toyoda A."/>
            <person name="Oliveira C."/>
            <person name="Osipova E."/>
            <person name="Leigh N.D."/>
            <person name="Simon A."/>
            <person name="Yun M.H."/>
        </authorList>
    </citation>
    <scope>NUCLEOTIDE SEQUENCE</scope>
    <source>
        <strain evidence="2">20211129_DDA</strain>
        <tissue evidence="2">Liver</tissue>
    </source>
</reference>
<sequence>MPKTPNDLSFSREIDEDVSELLNNIKSNEEAQMRGNTSDTSILQTRKKASSEVVNPPSYVFTTSDKFQHVIKESEKSLQKSIQLEENAEHMLDDDIIKMRKAQFNLKGQDTSSYNDSLGKLESMNKEVEHSPSFAFPKLTPYQESVKETERLLDKRIQMDEKAEQLMDKEIGSMKAAQKHPGALDKTPPGQEDGVRPGSSDRVPPSSQYGTRSIAPRGARAGFTNGVHAGLPHGIRSGQSESRRFASLQGEQLGSPDDVQQLTQLMQYLDKYIPDLNSYLKMDTEVGATERAFSLLALMKNFLCVGKEMQNQNSQKYFKPLIEDEMHILKMLLEIND</sequence>
<dbReference type="Proteomes" id="UP001066276">
    <property type="component" value="Chromosome 3_2"/>
</dbReference>
<gene>
    <name evidence="2" type="ORF">NDU88_004473</name>
</gene>
<protein>
    <submittedName>
        <fullName evidence="2">Uncharacterized protein</fullName>
    </submittedName>
</protein>
<evidence type="ECO:0000313" key="3">
    <source>
        <dbReference type="Proteomes" id="UP001066276"/>
    </source>
</evidence>
<proteinExistence type="predicted"/>
<feature type="region of interest" description="Disordered" evidence="1">
    <location>
        <begin position="175"/>
        <end position="227"/>
    </location>
</feature>
<accession>A0AAV7TRK6</accession>
<feature type="region of interest" description="Disordered" evidence="1">
    <location>
        <begin position="25"/>
        <end position="50"/>
    </location>
</feature>
<feature type="compositionally biased region" description="Polar residues" evidence="1">
    <location>
        <begin position="34"/>
        <end position="44"/>
    </location>
</feature>
<dbReference type="AlphaFoldDB" id="A0AAV7TRK6"/>
<organism evidence="2 3">
    <name type="scientific">Pleurodeles waltl</name>
    <name type="common">Iberian ribbed newt</name>
    <dbReference type="NCBI Taxonomy" id="8319"/>
    <lineage>
        <taxon>Eukaryota</taxon>
        <taxon>Metazoa</taxon>
        <taxon>Chordata</taxon>
        <taxon>Craniata</taxon>
        <taxon>Vertebrata</taxon>
        <taxon>Euteleostomi</taxon>
        <taxon>Amphibia</taxon>
        <taxon>Batrachia</taxon>
        <taxon>Caudata</taxon>
        <taxon>Salamandroidea</taxon>
        <taxon>Salamandridae</taxon>
        <taxon>Pleurodelinae</taxon>
        <taxon>Pleurodeles</taxon>
    </lineage>
</organism>
<keyword evidence="3" id="KW-1185">Reference proteome</keyword>